<dbReference type="RefSeq" id="WP_010192831.1">
    <property type="nucleotide sequence ID" value="NZ_AHJG01000197.1"/>
</dbReference>
<feature type="domain" description="Formyl transferase N-terminal" evidence="1">
    <location>
        <begin position="76"/>
        <end position="165"/>
    </location>
</feature>
<gene>
    <name evidence="2" type="ORF">BG20_I0208</name>
</gene>
<sequence>MKTIVGFLSRPHGFNVLNSLVTSSNYKLLQVYTHKLNPKSQDPSRSERSDYHLFVKMCKKYNIPLIPIDSKNHEFDDFPECDFIIEVSWRYLIPKNILKKANIASFGIHRGKLPEYAGSEPIKQAFNHNENEIVLSAHDLNAAIDQGEVFETISHPITYDNSISIIDNIQKIRDEITPKFSILAFKTLLKLDQK</sequence>
<dbReference type="Gene3D" id="3.40.50.170">
    <property type="entry name" value="Formyl transferase, N-terminal domain"/>
    <property type="match status" value="1"/>
</dbReference>
<reference evidence="2 3" key="1">
    <citation type="journal article" date="2012" name="J. Bacteriol.">
        <title>Genome Sequence of "Candidatus Nitrosoarchaeum limnia" BG20, a Low-Salinity Ammonia-Oxidizing Archaeon from the San Francisco Bay Estuary.</title>
        <authorList>
            <person name="Mosier A.C."/>
            <person name="Allen E.E."/>
            <person name="Kim M."/>
            <person name="Ferriera S."/>
            <person name="Francis C.A."/>
        </authorList>
    </citation>
    <scope>NUCLEOTIDE SEQUENCE [LARGE SCALE GENOMIC DNA]</scope>
    <source>
        <strain evidence="2 3">BG20</strain>
    </source>
</reference>
<keyword evidence="3" id="KW-1185">Reference proteome</keyword>
<name>S2E1N9_9ARCH</name>
<dbReference type="OrthoDB" id="379064at2157"/>
<dbReference type="InterPro" id="IPR002376">
    <property type="entry name" value="Formyl_transf_N"/>
</dbReference>
<dbReference type="EMBL" id="AHJG01000197">
    <property type="protein sequence ID" value="EPA05235.1"/>
    <property type="molecule type" value="Genomic_DNA"/>
</dbReference>
<evidence type="ECO:0000313" key="3">
    <source>
        <dbReference type="Proteomes" id="UP000014065"/>
    </source>
</evidence>
<dbReference type="PANTHER" id="PTHR11138">
    <property type="entry name" value="METHIONYL-TRNA FORMYLTRANSFERASE"/>
    <property type="match status" value="1"/>
</dbReference>
<dbReference type="InterPro" id="IPR036477">
    <property type="entry name" value="Formyl_transf_N_sf"/>
</dbReference>
<evidence type="ECO:0000313" key="2">
    <source>
        <dbReference type="EMBL" id="EPA05235.1"/>
    </source>
</evidence>
<dbReference type="PATRIC" id="fig|859192.6.peg.1513"/>
<proteinExistence type="predicted"/>
<evidence type="ECO:0000259" key="1">
    <source>
        <dbReference type="Pfam" id="PF00551"/>
    </source>
</evidence>
<comment type="caution">
    <text evidence="2">The sequence shown here is derived from an EMBL/GenBank/DDBJ whole genome shotgun (WGS) entry which is preliminary data.</text>
</comment>
<organism evidence="2 3">
    <name type="scientific">Candidatus Nitrosarchaeum limnium BG20</name>
    <dbReference type="NCBI Taxonomy" id="859192"/>
    <lineage>
        <taxon>Archaea</taxon>
        <taxon>Nitrososphaerota</taxon>
        <taxon>Nitrososphaeria</taxon>
        <taxon>Nitrosopumilales</taxon>
        <taxon>Nitrosopumilaceae</taxon>
        <taxon>Nitrosarchaeum</taxon>
    </lineage>
</organism>
<dbReference type="SUPFAM" id="SSF53328">
    <property type="entry name" value="Formyltransferase"/>
    <property type="match status" value="1"/>
</dbReference>
<accession>S2E1N9</accession>
<dbReference type="Proteomes" id="UP000014065">
    <property type="component" value="Unassembled WGS sequence"/>
</dbReference>
<dbReference type="AlphaFoldDB" id="S2E1N9"/>
<dbReference type="GO" id="GO:0004479">
    <property type="term" value="F:methionyl-tRNA formyltransferase activity"/>
    <property type="evidence" value="ECO:0007669"/>
    <property type="project" value="TreeGrafter"/>
</dbReference>
<protein>
    <recommendedName>
        <fullName evidence="1">Formyl transferase N-terminal domain-containing protein</fullName>
    </recommendedName>
</protein>
<dbReference type="Pfam" id="PF00551">
    <property type="entry name" value="Formyl_trans_N"/>
    <property type="match status" value="1"/>
</dbReference>
<dbReference type="PANTHER" id="PTHR11138:SF5">
    <property type="entry name" value="METHIONYL-TRNA FORMYLTRANSFERASE, MITOCHONDRIAL"/>
    <property type="match status" value="1"/>
</dbReference>